<sequence>MNIVVLDGYTLNPGDNPWTPLEELGSFTVHDRTSPEDVVERALPAEVLITNKTRLTAEILDKLSGLRCIGILATGYDVVDVAHAGRLGIPVLNVVNYGAEAVAQQTMALLLELCRWPALHDQAVRAGEWNSCPDFCFWKTPQVELTGRVMGIVGFGTIGRRVGALAHAFGMQIVAASARRSGEELARAATDPGYPVRYADLDDLLKVADVLSLHCPLSEATRHLINEASLSKMKQGAFLLNLARGPLLDEEAVAAALKDGRLGGLGADVVSSEPISRDNPLLSTPRTVITPHIAWASLPARQNIIRILADNIRAWKEGELRSVVNAQWLATQR</sequence>
<dbReference type="Gene3D" id="3.40.50.720">
    <property type="entry name" value="NAD(P)-binding Rossmann-like Domain"/>
    <property type="match status" value="2"/>
</dbReference>
<dbReference type="GO" id="GO:0016616">
    <property type="term" value="F:oxidoreductase activity, acting on the CH-OH group of donors, NAD or NADP as acceptor"/>
    <property type="evidence" value="ECO:0007669"/>
    <property type="project" value="InterPro"/>
</dbReference>
<dbReference type="EMBL" id="DXHV01000080">
    <property type="protein sequence ID" value="HIW01421.1"/>
    <property type="molecule type" value="Genomic_DNA"/>
</dbReference>
<dbReference type="PANTHER" id="PTHR43761:SF1">
    <property type="entry name" value="D-ISOMER SPECIFIC 2-HYDROXYACID DEHYDROGENASE CATALYTIC DOMAIN-CONTAINING PROTEIN-RELATED"/>
    <property type="match status" value="1"/>
</dbReference>
<dbReference type="SUPFAM" id="SSF52283">
    <property type="entry name" value="Formate/glycerate dehydrogenase catalytic domain-like"/>
    <property type="match status" value="1"/>
</dbReference>
<proteinExistence type="inferred from homology"/>
<keyword evidence="3" id="KW-0520">NAD</keyword>
<dbReference type="InterPro" id="IPR029753">
    <property type="entry name" value="D-isomer_DH_CS"/>
</dbReference>
<evidence type="ECO:0000313" key="7">
    <source>
        <dbReference type="EMBL" id="HIW01421.1"/>
    </source>
</evidence>
<comment type="similarity">
    <text evidence="1 4">Belongs to the D-isomer specific 2-hydroxyacid dehydrogenase family.</text>
</comment>
<evidence type="ECO:0000256" key="3">
    <source>
        <dbReference type="ARBA" id="ARBA00023027"/>
    </source>
</evidence>
<dbReference type="AlphaFoldDB" id="A0A9D1PYJ3"/>
<evidence type="ECO:0000313" key="8">
    <source>
        <dbReference type="Proteomes" id="UP000886752"/>
    </source>
</evidence>
<evidence type="ECO:0000259" key="5">
    <source>
        <dbReference type="Pfam" id="PF00389"/>
    </source>
</evidence>
<dbReference type="InterPro" id="IPR050418">
    <property type="entry name" value="D-iso_2-hydroxyacid_DH_PdxB"/>
</dbReference>
<reference evidence="7" key="1">
    <citation type="journal article" date="2021" name="PeerJ">
        <title>Extensive microbial diversity within the chicken gut microbiome revealed by metagenomics and culture.</title>
        <authorList>
            <person name="Gilroy R."/>
            <person name="Ravi A."/>
            <person name="Getino M."/>
            <person name="Pursley I."/>
            <person name="Horton D.L."/>
            <person name="Alikhan N.F."/>
            <person name="Baker D."/>
            <person name="Gharbi K."/>
            <person name="Hall N."/>
            <person name="Watson M."/>
            <person name="Adriaenssens E.M."/>
            <person name="Foster-Nyarko E."/>
            <person name="Jarju S."/>
            <person name="Secka A."/>
            <person name="Antonio M."/>
            <person name="Oren A."/>
            <person name="Chaudhuri R.R."/>
            <person name="La Ragione R."/>
            <person name="Hildebrand F."/>
            <person name="Pallen M.J."/>
        </authorList>
    </citation>
    <scope>NUCLEOTIDE SEQUENCE</scope>
    <source>
        <strain evidence="7">ChiHecec2B26-446</strain>
    </source>
</reference>
<protein>
    <submittedName>
        <fullName evidence="7">D-2-hydroxyacid dehydrogenase</fullName>
    </submittedName>
</protein>
<dbReference type="CDD" id="cd12162">
    <property type="entry name" value="2-Hacid_dh_4"/>
    <property type="match status" value="1"/>
</dbReference>
<dbReference type="GO" id="GO:0051287">
    <property type="term" value="F:NAD binding"/>
    <property type="evidence" value="ECO:0007669"/>
    <property type="project" value="InterPro"/>
</dbReference>
<dbReference type="PROSITE" id="PS00671">
    <property type="entry name" value="D_2_HYDROXYACID_DH_3"/>
    <property type="match status" value="1"/>
</dbReference>
<dbReference type="InterPro" id="IPR006139">
    <property type="entry name" value="D-isomer_2_OHA_DH_cat_dom"/>
</dbReference>
<reference evidence="7" key="2">
    <citation type="submission" date="2021-04" db="EMBL/GenBank/DDBJ databases">
        <authorList>
            <person name="Gilroy R."/>
        </authorList>
    </citation>
    <scope>NUCLEOTIDE SEQUENCE</scope>
    <source>
        <strain evidence="7">ChiHecec2B26-446</strain>
    </source>
</reference>
<feature type="domain" description="D-isomer specific 2-hydroxyacid dehydrogenase NAD-binding" evidence="6">
    <location>
        <begin position="107"/>
        <end position="294"/>
    </location>
</feature>
<dbReference type="Proteomes" id="UP000886752">
    <property type="component" value="Unassembled WGS sequence"/>
</dbReference>
<evidence type="ECO:0000256" key="1">
    <source>
        <dbReference type="ARBA" id="ARBA00005854"/>
    </source>
</evidence>
<dbReference type="InterPro" id="IPR036291">
    <property type="entry name" value="NAD(P)-bd_dom_sf"/>
</dbReference>
<gene>
    <name evidence="7" type="ORF">H9894_09600</name>
</gene>
<dbReference type="Pfam" id="PF00389">
    <property type="entry name" value="2-Hacid_dh"/>
    <property type="match status" value="1"/>
</dbReference>
<organism evidence="7 8">
    <name type="scientific">Candidatus Desulfovibrio intestinipullorum</name>
    <dbReference type="NCBI Taxonomy" id="2838536"/>
    <lineage>
        <taxon>Bacteria</taxon>
        <taxon>Pseudomonadati</taxon>
        <taxon>Thermodesulfobacteriota</taxon>
        <taxon>Desulfovibrionia</taxon>
        <taxon>Desulfovibrionales</taxon>
        <taxon>Desulfovibrionaceae</taxon>
        <taxon>Desulfovibrio</taxon>
    </lineage>
</organism>
<feature type="domain" description="D-isomer specific 2-hydroxyacid dehydrogenase catalytic" evidence="5">
    <location>
        <begin position="18"/>
        <end position="325"/>
    </location>
</feature>
<evidence type="ECO:0000256" key="2">
    <source>
        <dbReference type="ARBA" id="ARBA00023002"/>
    </source>
</evidence>
<dbReference type="PANTHER" id="PTHR43761">
    <property type="entry name" value="D-ISOMER SPECIFIC 2-HYDROXYACID DEHYDROGENASE FAMILY PROTEIN (AFU_ORTHOLOGUE AFUA_1G13630)"/>
    <property type="match status" value="1"/>
</dbReference>
<comment type="caution">
    <text evidence="7">The sequence shown here is derived from an EMBL/GenBank/DDBJ whole genome shotgun (WGS) entry which is preliminary data.</text>
</comment>
<accession>A0A9D1PYJ3</accession>
<name>A0A9D1PYJ3_9BACT</name>
<evidence type="ECO:0000259" key="6">
    <source>
        <dbReference type="Pfam" id="PF02826"/>
    </source>
</evidence>
<dbReference type="Pfam" id="PF02826">
    <property type="entry name" value="2-Hacid_dh_C"/>
    <property type="match status" value="1"/>
</dbReference>
<evidence type="ECO:0000256" key="4">
    <source>
        <dbReference type="RuleBase" id="RU003719"/>
    </source>
</evidence>
<dbReference type="PROSITE" id="PS00670">
    <property type="entry name" value="D_2_HYDROXYACID_DH_2"/>
    <property type="match status" value="1"/>
</dbReference>
<dbReference type="SUPFAM" id="SSF51735">
    <property type="entry name" value="NAD(P)-binding Rossmann-fold domains"/>
    <property type="match status" value="1"/>
</dbReference>
<keyword evidence="2 4" id="KW-0560">Oxidoreductase</keyword>
<dbReference type="InterPro" id="IPR006140">
    <property type="entry name" value="D-isomer_DH_NAD-bd"/>
</dbReference>